<reference evidence="4 5" key="1">
    <citation type="submission" date="2014-11" db="EMBL/GenBank/DDBJ databases">
        <title>A Rickettsiales Symbiont of Amoebae With Ancient Features.</title>
        <authorList>
            <person name="Schulz F."/>
            <person name="Martijn J."/>
            <person name="Wascher F."/>
            <person name="Kostanjsek R."/>
            <person name="Ettema T.J."/>
            <person name="Horn M."/>
        </authorList>
    </citation>
    <scope>NUCLEOTIDE SEQUENCE [LARGE SCALE GENOMIC DNA]</scope>
    <source>
        <strain evidence="4 5">UWC36</strain>
    </source>
</reference>
<dbReference type="InterPro" id="IPR050602">
    <property type="entry name" value="Malonyl-ACP_OMT"/>
</dbReference>
<accession>A0A0C1MTA8</accession>
<name>A0A0C1MTA8_9RICK</name>
<dbReference type="Gene3D" id="3.40.50.150">
    <property type="entry name" value="Vaccinia Virus protein VP39"/>
    <property type="match status" value="1"/>
</dbReference>
<evidence type="ECO:0000259" key="3">
    <source>
        <dbReference type="Pfam" id="PF08241"/>
    </source>
</evidence>
<dbReference type="SUPFAM" id="SSF53335">
    <property type="entry name" value="S-adenosyl-L-methionine-dependent methyltransferases"/>
    <property type="match status" value="1"/>
</dbReference>
<dbReference type="GO" id="GO:0008757">
    <property type="term" value="F:S-adenosylmethionine-dependent methyltransferase activity"/>
    <property type="evidence" value="ECO:0007669"/>
    <property type="project" value="InterPro"/>
</dbReference>
<dbReference type="AlphaFoldDB" id="A0A0C1MTA8"/>
<keyword evidence="5" id="KW-1185">Reference proteome</keyword>
<dbReference type="GO" id="GO:0032259">
    <property type="term" value="P:methylation"/>
    <property type="evidence" value="ECO:0007669"/>
    <property type="project" value="UniProtKB-KW"/>
</dbReference>
<dbReference type="PANTHER" id="PTHR13090:SF1">
    <property type="entry name" value="ARGININE-HYDROXYLASE NDUFAF5, MITOCHONDRIAL"/>
    <property type="match status" value="1"/>
</dbReference>
<protein>
    <recommendedName>
        <fullName evidence="3">Methyltransferase type 11 domain-containing protein</fullName>
    </recommendedName>
</protein>
<evidence type="ECO:0000313" key="4">
    <source>
        <dbReference type="EMBL" id="KIE05332.1"/>
    </source>
</evidence>
<dbReference type="GO" id="GO:0032981">
    <property type="term" value="P:mitochondrial respiratory chain complex I assembly"/>
    <property type="evidence" value="ECO:0007669"/>
    <property type="project" value="TreeGrafter"/>
</dbReference>
<proteinExistence type="predicted"/>
<keyword evidence="2" id="KW-0808">Transferase</keyword>
<dbReference type="EMBL" id="JSWE01000096">
    <property type="protein sequence ID" value="KIE05332.1"/>
    <property type="molecule type" value="Genomic_DNA"/>
</dbReference>
<evidence type="ECO:0000256" key="2">
    <source>
        <dbReference type="ARBA" id="ARBA00022679"/>
    </source>
</evidence>
<evidence type="ECO:0000256" key="1">
    <source>
        <dbReference type="ARBA" id="ARBA00022603"/>
    </source>
</evidence>
<organism evidence="4 5">
    <name type="scientific">Candidatus Jidaibacter acanthamoebae</name>
    <dbReference type="NCBI Taxonomy" id="86105"/>
    <lineage>
        <taxon>Bacteria</taxon>
        <taxon>Pseudomonadati</taxon>
        <taxon>Pseudomonadota</taxon>
        <taxon>Alphaproteobacteria</taxon>
        <taxon>Rickettsiales</taxon>
        <taxon>Candidatus Midichloriaceae</taxon>
        <taxon>Candidatus Jidaibacter</taxon>
    </lineage>
</organism>
<gene>
    <name evidence="4" type="ORF">NF27_DT01060</name>
</gene>
<dbReference type="STRING" id="86105.NF27_DT01060"/>
<dbReference type="InterPro" id="IPR029063">
    <property type="entry name" value="SAM-dependent_MTases_sf"/>
</dbReference>
<comment type="caution">
    <text evidence="4">The sequence shown here is derived from an EMBL/GenBank/DDBJ whole genome shotgun (WGS) entry which is preliminary data.</text>
</comment>
<feature type="domain" description="Methyltransferase type 11" evidence="3">
    <location>
        <begin position="146"/>
        <end position="183"/>
    </location>
</feature>
<dbReference type="InterPro" id="IPR013216">
    <property type="entry name" value="Methyltransf_11"/>
</dbReference>
<keyword evidence="1" id="KW-0489">Methyltransferase</keyword>
<dbReference type="CDD" id="cd02440">
    <property type="entry name" value="AdoMet_MTases"/>
    <property type="match status" value="1"/>
</dbReference>
<dbReference type="Proteomes" id="UP000031258">
    <property type="component" value="Unassembled WGS sequence"/>
</dbReference>
<evidence type="ECO:0000313" key="5">
    <source>
        <dbReference type="Proteomes" id="UP000031258"/>
    </source>
</evidence>
<dbReference type="Pfam" id="PF08241">
    <property type="entry name" value="Methyltransf_11"/>
    <property type="match status" value="1"/>
</dbReference>
<dbReference type="PANTHER" id="PTHR13090">
    <property type="entry name" value="ARGININE-HYDROXYLASE NDUFAF5, MITOCHONDRIAL"/>
    <property type="match status" value="1"/>
</dbReference>
<sequence>MFSTIKESFDQHTAHKLLSSKVSVLHNKHLGEKTIQVIILFNFLSIKMQVSDYSIFDREFYKLNIKRCVKNFKKHDFLVNEVSENVAERIREFSKRFDNALIYGLFDRSVLDEKIDIKRGFPVYEFTQTYNQGECIVFDEEYNTCIEDSYDLIISNLSLSFVNDLPGALIQYKKILKKGGVFIATLFGGDTLKELKDVLIKTDSKFYGGSRPHIIPFIDIKDGAALLQRAGFTQAISDSFNIIGRYSSIFNLLRDIKGMGQSNCLSARSKIILPKNYFSEAEEIYKKDYNLEATFEVITITGFKA</sequence>